<dbReference type="RefSeq" id="WP_191054691.1">
    <property type="nucleotide sequence ID" value="NZ_JACXRZ010000031.1"/>
</dbReference>
<sequence length="45" mass="5051">MEATSNSLLAGRREGRDCRRAMAALGFAEIEMKESCRTFTSFADY</sequence>
<organism evidence="1 2">
    <name type="scientific">Microbispora bryophytorum subsp. camponoti</name>
    <dbReference type="NCBI Taxonomy" id="1677852"/>
    <lineage>
        <taxon>Bacteria</taxon>
        <taxon>Bacillati</taxon>
        <taxon>Actinomycetota</taxon>
        <taxon>Actinomycetes</taxon>
        <taxon>Streptosporangiales</taxon>
        <taxon>Streptosporangiaceae</taxon>
        <taxon>Microbispora</taxon>
    </lineage>
</organism>
<keyword evidence="2" id="KW-1185">Reference proteome</keyword>
<evidence type="ECO:0000313" key="2">
    <source>
        <dbReference type="Proteomes" id="UP000653231"/>
    </source>
</evidence>
<name>A0ABR8LG24_9ACTN</name>
<comment type="caution">
    <text evidence="1">The sequence shown here is derived from an EMBL/GenBank/DDBJ whole genome shotgun (WGS) entry which is preliminary data.</text>
</comment>
<accession>A0ABR8LG24</accession>
<protein>
    <submittedName>
        <fullName evidence="1">Uncharacterized protein</fullName>
    </submittedName>
</protein>
<dbReference type="Proteomes" id="UP000653231">
    <property type="component" value="Unassembled WGS sequence"/>
</dbReference>
<evidence type="ECO:0000313" key="1">
    <source>
        <dbReference type="EMBL" id="MBD3147418.1"/>
    </source>
</evidence>
<dbReference type="EMBL" id="JACXRZ010000031">
    <property type="protein sequence ID" value="MBD3147418.1"/>
    <property type="molecule type" value="Genomic_DNA"/>
</dbReference>
<proteinExistence type="predicted"/>
<gene>
    <name evidence="1" type="ORF">IEQ31_30190</name>
</gene>
<reference evidence="1 2" key="1">
    <citation type="submission" date="2020-09" db="EMBL/GenBank/DDBJ databases">
        <title>Actinomycete isolated from the Camponotus japonicus Mayr.</title>
        <authorList>
            <person name="Gong X."/>
        </authorList>
    </citation>
    <scope>NUCLEOTIDE SEQUENCE [LARGE SCALE GENOMIC DNA]</scope>
    <source>
        <strain evidence="1 2">2C-HV3</strain>
    </source>
</reference>